<keyword evidence="1" id="KW-1133">Transmembrane helix</keyword>
<keyword evidence="1" id="KW-0472">Membrane</keyword>
<reference evidence="3 4" key="1">
    <citation type="submission" date="2021-01" db="EMBL/GenBank/DDBJ databases">
        <title>Sequencing the genomes of 1000 actinobacteria strains.</title>
        <authorList>
            <person name="Klenk H.-P."/>
        </authorList>
    </citation>
    <scope>NUCLEOTIDE SEQUENCE [LARGE SCALE GENOMIC DNA]</scope>
    <source>
        <strain evidence="3 4">DSM 18239</strain>
    </source>
</reference>
<gene>
    <name evidence="3" type="ORF">JOE61_000706</name>
</gene>
<evidence type="ECO:0000313" key="3">
    <source>
        <dbReference type="EMBL" id="MBM7506892.1"/>
    </source>
</evidence>
<evidence type="ECO:0000313" key="4">
    <source>
        <dbReference type="Proteomes" id="UP000732378"/>
    </source>
</evidence>
<organism evidence="3 4">
    <name type="scientific">Nocardioides salarius</name>
    <dbReference type="NCBI Taxonomy" id="374513"/>
    <lineage>
        <taxon>Bacteria</taxon>
        <taxon>Bacillati</taxon>
        <taxon>Actinomycetota</taxon>
        <taxon>Actinomycetes</taxon>
        <taxon>Propionibacteriales</taxon>
        <taxon>Nocardioidaceae</taxon>
        <taxon>Nocardioides</taxon>
    </lineage>
</organism>
<evidence type="ECO:0000259" key="2">
    <source>
        <dbReference type="Pfam" id="PF07811"/>
    </source>
</evidence>
<proteinExistence type="predicted"/>
<accession>A0ABS2M6T7</accession>
<evidence type="ECO:0000256" key="1">
    <source>
        <dbReference type="SAM" id="Phobius"/>
    </source>
</evidence>
<protein>
    <submittedName>
        <fullName evidence="3">Flp pilus assembly protein TadG</fullName>
    </submittedName>
</protein>
<name>A0ABS2M6T7_9ACTN</name>
<dbReference type="Proteomes" id="UP000732378">
    <property type="component" value="Unassembled WGS sequence"/>
</dbReference>
<feature type="transmembrane region" description="Helical" evidence="1">
    <location>
        <begin position="20"/>
        <end position="40"/>
    </location>
</feature>
<dbReference type="InterPro" id="IPR012495">
    <property type="entry name" value="TadE-like_dom"/>
</dbReference>
<dbReference type="Pfam" id="PF07811">
    <property type="entry name" value="TadE"/>
    <property type="match status" value="1"/>
</dbReference>
<sequence>MAGGSRRAPGRERGAAAVEFALVVPLLLVLVFGIISYGYMLSFRQAISQGAAEGARSGAVWASAYDASQDVQRKAAATASVDEALQSYGVSCSSGATCAVTIVPCGTARCVEVAVTYPYGSKPLTPKIPLVPLPDNLSFTSTARVS</sequence>
<feature type="domain" description="TadE-like" evidence="2">
    <location>
        <begin position="14"/>
        <end position="56"/>
    </location>
</feature>
<keyword evidence="1" id="KW-0812">Transmembrane</keyword>
<keyword evidence="4" id="KW-1185">Reference proteome</keyword>
<dbReference type="RefSeq" id="WP_193667960.1">
    <property type="nucleotide sequence ID" value="NZ_CAXICV010000127.1"/>
</dbReference>
<comment type="caution">
    <text evidence="3">The sequence shown here is derived from an EMBL/GenBank/DDBJ whole genome shotgun (WGS) entry which is preliminary data.</text>
</comment>
<dbReference type="EMBL" id="JAFBBZ010000001">
    <property type="protein sequence ID" value="MBM7506892.1"/>
    <property type="molecule type" value="Genomic_DNA"/>
</dbReference>